<name>A0A0F9KRR1_9ZZZZ</name>
<dbReference type="PANTHER" id="PTHR16083">
    <property type="entry name" value="LEUCINE RICH REPEAT CONTAINING PROTEIN"/>
    <property type="match status" value="1"/>
</dbReference>
<evidence type="ECO:0000256" key="1">
    <source>
        <dbReference type="ARBA" id="ARBA00022737"/>
    </source>
</evidence>
<gene>
    <name evidence="3" type="ORF">LCGC14_1294280</name>
</gene>
<proteinExistence type="predicted"/>
<protein>
    <recommendedName>
        <fullName evidence="2">Disease resistance R13L4/SHOC-2-like LRR domain-containing protein</fullName>
    </recommendedName>
</protein>
<dbReference type="AlphaFoldDB" id="A0A0F9KRR1"/>
<dbReference type="Gene3D" id="3.80.10.10">
    <property type="entry name" value="Ribonuclease Inhibitor"/>
    <property type="match status" value="1"/>
</dbReference>
<dbReference type="SUPFAM" id="SSF52058">
    <property type="entry name" value="L domain-like"/>
    <property type="match status" value="1"/>
</dbReference>
<dbReference type="PANTHER" id="PTHR16083:SF83">
    <property type="entry name" value="LEUCINE-RICH REPEAT-CONTAINING PROTEIN 40"/>
    <property type="match status" value="1"/>
</dbReference>
<dbReference type="InterPro" id="IPR055414">
    <property type="entry name" value="LRR_R13L4/SHOC2-like"/>
</dbReference>
<dbReference type="InterPro" id="IPR032675">
    <property type="entry name" value="LRR_dom_sf"/>
</dbReference>
<feature type="domain" description="Disease resistance R13L4/SHOC-2-like LRR" evidence="2">
    <location>
        <begin position="784"/>
        <end position="868"/>
    </location>
</feature>
<reference evidence="3" key="1">
    <citation type="journal article" date="2015" name="Nature">
        <title>Complex archaea that bridge the gap between prokaryotes and eukaryotes.</title>
        <authorList>
            <person name="Spang A."/>
            <person name="Saw J.H."/>
            <person name="Jorgensen S.L."/>
            <person name="Zaremba-Niedzwiedzka K."/>
            <person name="Martijn J."/>
            <person name="Lind A.E."/>
            <person name="van Eijk R."/>
            <person name="Schleper C."/>
            <person name="Guy L."/>
            <person name="Ettema T.J."/>
        </authorList>
    </citation>
    <scope>NUCLEOTIDE SEQUENCE</scope>
</reference>
<keyword evidence="1" id="KW-0677">Repeat</keyword>
<dbReference type="Pfam" id="PF23598">
    <property type="entry name" value="LRR_14"/>
    <property type="match status" value="1"/>
</dbReference>
<accession>A0A0F9KRR1</accession>
<evidence type="ECO:0000313" key="3">
    <source>
        <dbReference type="EMBL" id="KKM84924.1"/>
    </source>
</evidence>
<evidence type="ECO:0000259" key="2">
    <source>
        <dbReference type="Pfam" id="PF23598"/>
    </source>
</evidence>
<organism evidence="3">
    <name type="scientific">marine sediment metagenome</name>
    <dbReference type="NCBI Taxonomy" id="412755"/>
    <lineage>
        <taxon>unclassified sequences</taxon>
        <taxon>metagenomes</taxon>
        <taxon>ecological metagenomes</taxon>
    </lineage>
</organism>
<sequence>MNEFKVNQYITLKLEDGTSNIYVADQLFRQCKIVILDIPVKKLSSFDEIDSIDEAIEELGNVFKIFEEKKEIIPPEVEFWGHCSNLQVWDENNYDTRLLHRNLAFPLLKNLADAGDDKARRVFKEEIVNRVKNGHWSTIEYLMVNNFLEYLNKEEFSMLIGQIIIEIFENKNYQAIIDFIQCDYRGVFIRCLNEKELSDLIENPKMNFFQTINETISYLEQVIKQKIELLQERVSVNQNFDEEIQKYGLMINKVIWGFSESEVSALYSFFRNVEEIAPQALINEVIRNFKIENIEIINIILQMDLYWAFSPEMIDTLEIDVKKNFIKHLIKSWGDEEFYKTRSNFNEYIYGIAEGLLKGKEDTVKILQDQIIHAFETGTSKQIFDIFRFVANSCIEILDLNNLDVIRGLMRLTEESEDNDNNEMYYTTDMREKLFSLGSGKNDLIFDNITQILSENHLKDLKSLIMLRWLEFFNLKQLKLILDDKEINFIEKITTLLLNFLNDKDKEYFILEDYVGLLHKILLVENGIHITNITNELKERIIEILRCLNTLSNDDYNKSIKDITLNLIKVFSKKLLNLRFIEAKRLFPVLIDLIKLDISPFKEVFKEEIIKRFLEMKVKDIKYILKNRFLKKLNKIELRNLFHDMNWDKFSLKIMPKYHIKGFLRPLIEAFYVEDVVRLEERNGFKFKKKNLSKFYKENIFVKAIEFLYKNEFLAFSSRENFLKFIFKEDEANSILNLEKKYEREFPMIKEINAKTSINGILIKNKSVVGLSIWHLKASGFPEMITQLRSLKLLFIRNTTLITIPSSICKLTFLEELVCDNCSLLHVPESIKDLKRLRKLHLKANAIMDLPISIAKLQSLEELNIENNEFIIPEQLSESLELKGVKITI</sequence>
<comment type="caution">
    <text evidence="3">The sequence shown here is derived from an EMBL/GenBank/DDBJ whole genome shotgun (WGS) entry which is preliminary data.</text>
</comment>
<dbReference type="EMBL" id="LAZR01007492">
    <property type="protein sequence ID" value="KKM84924.1"/>
    <property type="molecule type" value="Genomic_DNA"/>
</dbReference>